<evidence type="ECO:0000313" key="9">
    <source>
        <dbReference type="EMBL" id="CAH1253552.1"/>
    </source>
</evidence>
<evidence type="ECO:0000256" key="4">
    <source>
        <dbReference type="ARBA" id="ARBA00022771"/>
    </source>
</evidence>
<dbReference type="SUPFAM" id="SSF57667">
    <property type="entry name" value="beta-beta-alpha zinc fingers"/>
    <property type="match status" value="2"/>
</dbReference>
<dbReference type="SMART" id="SM00355">
    <property type="entry name" value="ZnF_C2H2"/>
    <property type="match status" value="3"/>
</dbReference>
<keyword evidence="10" id="KW-1185">Reference proteome</keyword>
<dbReference type="PROSITE" id="PS00028">
    <property type="entry name" value="ZINC_FINGER_C2H2_1"/>
    <property type="match status" value="3"/>
</dbReference>
<proteinExistence type="predicted"/>
<feature type="compositionally biased region" description="Pro residues" evidence="7">
    <location>
        <begin position="270"/>
        <end position="286"/>
    </location>
</feature>
<keyword evidence="6" id="KW-0539">Nucleus</keyword>
<feature type="region of interest" description="Disordered" evidence="7">
    <location>
        <begin position="1"/>
        <end position="24"/>
    </location>
</feature>
<dbReference type="Gene3D" id="3.30.160.60">
    <property type="entry name" value="Classic Zinc Finger"/>
    <property type="match status" value="3"/>
</dbReference>
<evidence type="ECO:0000256" key="5">
    <source>
        <dbReference type="ARBA" id="ARBA00022833"/>
    </source>
</evidence>
<feature type="region of interest" description="Disordered" evidence="7">
    <location>
        <begin position="270"/>
        <end position="293"/>
    </location>
</feature>
<keyword evidence="5" id="KW-0862">Zinc</keyword>
<protein>
    <submittedName>
        <fullName evidence="9">KLF11 protein</fullName>
    </submittedName>
</protein>
<dbReference type="InterPro" id="IPR013087">
    <property type="entry name" value="Znf_C2H2_type"/>
</dbReference>
<organism evidence="9 10">
    <name type="scientific">Branchiostoma lanceolatum</name>
    <name type="common">Common lancelet</name>
    <name type="synonym">Amphioxus lanceolatum</name>
    <dbReference type="NCBI Taxonomy" id="7740"/>
    <lineage>
        <taxon>Eukaryota</taxon>
        <taxon>Metazoa</taxon>
        <taxon>Chordata</taxon>
        <taxon>Cephalochordata</taxon>
        <taxon>Leptocardii</taxon>
        <taxon>Amphioxiformes</taxon>
        <taxon>Branchiostomatidae</taxon>
        <taxon>Branchiostoma</taxon>
    </lineage>
</organism>
<reference evidence="9" key="1">
    <citation type="submission" date="2022-01" db="EMBL/GenBank/DDBJ databases">
        <authorList>
            <person name="Braso-Vives M."/>
        </authorList>
    </citation>
    <scope>NUCLEOTIDE SEQUENCE</scope>
</reference>
<dbReference type="FunFam" id="3.30.160.60:FF:000926">
    <property type="entry name" value="Kruppel like factor 13"/>
    <property type="match status" value="1"/>
</dbReference>
<dbReference type="OrthoDB" id="6365676at2759"/>
<dbReference type="GO" id="GO:0008270">
    <property type="term" value="F:zinc ion binding"/>
    <property type="evidence" value="ECO:0007669"/>
    <property type="project" value="UniProtKB-KW"/>
</dbReference>
<dbReference type="GO" id="GO:0000978">
    <property type="term" value="F:RNA polymerase II cis-regulatory region sequence-specific DNA binding"/>
    <property type="evidence" value="ECO:0007669"/>
    <property type="project" value="TreeGrafter"/>
</dbReference>
<dbReference type="PANTHER" id="PTHR23235:SF164">
    <property type="entry name" value="C2H2-TYPE DOMAIN-CONTAINING PROTEIN"/>
    <property type="match status" value="1"/>
</dbReference>
<feature type="compositionally biased region" description="Pro residues" evidence="7">
    <location>
        <begin position="1"/>
        <end position="12"/>
    </location>
</feature>
<evidence type="ECO:0000256" key="7">
    <source>
        <dbReference type="SAM" id="MobiDB-lite"/>
    </source>
</evidence>
<comment type="subcellular location">
    <subcellularLocation>
        <location evidence="1">Nucleus</location>
    </subcellularLocation>
</comment>
<feature type="compositionally biased region" description="Polar residues" evidence="7">
    <location>
        <begin position="129"/>
        <end position="148"/>
    </location>
</feature>
<feature type="region of interest" description="Disordered" evidence="7">
    <location>
        <begin position="112"/>
        <end position="148"/>
    </location>
</feature>
<accession>A0A8K0EJM3</accession>
<evidence type="ECO:0000256" key="2">
    <source>
        <dbReference type="ARBA" id="ARBA00022723"/>
    </source>
</evidence>
<evidence type="ECO:0000259" key="8">
    <source>
        <dbReference type="PROSITE" id="PS00028"/>
    </source>
</evidence>
<dbReference type="PANTHER" id="PTHR23235">
    <property type="entry name" value="KRUEPPEL-LIKE TRANSCRIPTION FACTOR"/>
    <property type="match status" value="1"/>
</dbReference>
<name>A0A8K0EJM3_BRALA</name>
<dbReference type="GO" id="GO:0000981">
    <property type="term" value="F:DNA-binding transcription factor activity, RNA polymerase II-specific"/>
    <property type="evidence" value="ECO:0007669"/>
    <property type="project" value="TreeGrafter"/>
</dbReference>
<dbReference type="FunFam" id="3.30.160.60:FF:000018">
    <property type="entry name" value="Krueppel-like factor 15"/>
    <property type="match status" value="1"/>
</dbReference>
<keyword evidence="2" id="KW-0479">Metal-binding</keyword>
<sequence length="516" mass="55497">MATLPLSPPRTPPESFYEEEVSTSTMKLEMDVDCTSDCSLDSAPCTLEKGDFDAVQTLLSMSKWSPQRRRNLSASSSEGSVVSVPEAVNSGGRISPTQTQAPTVIIADNTRLGVTTPPHTPLPEDSLEQMKSTSTQTSGTAPQATHRSSPVMFTTTPVSSTCSMVAVTTVSTAHTMVTSVSSLPTMTYASHPQPTPSIPSVTAAPQMQSPGYPMMASRSYQVVTPQGQVQTIAGMPLTAHVQIPLPTFLFNPQNFVSGPNGLMVAGPTPTPMVTPSPSTSPSPKLPVPSSGRQPNIVPMVTTTATVSSAHQSVSQHLTPPHTPTPPAMAGMFPSNAVVVVMNSNQQKPPSPVPISTVGGTRLSPLAPAPTSIQDGQTMPNNLPDFSRRRNHVCPYDSCGKTYFKSSHLKAHLRTHTGEKPFKCTWDGCDKRFARSDELSRHRRTHTGEKKFECPMCNRRFMRSDHLTKHARRHMSTKKVPNWQIEVNKLNSMATANQGLMPLGVIVSPSQSMPQGL</sequence>
<dbReference type="InterPro" id="IPR036236">
    <property type="entry name" value="Znf_C2H2_sf"/>
</dbReference>
<feature type="domain" description="C2H2-type" evidence="8">
    <location>
        <begin position="453"/>
        <end position="473"/>
    </location>
</feature>
<evidence type="ECO:0000256" key="6">
    <source>
        <dbReference type="ARBA" id="ARBA00023242"/>
    </source>
</evidence>
<feature type="domain" description="C2H2-type" evidence="8">
    <location>
        <begin position="423"/>
        <end position="445"/>
    </location>
</feature>
<dbReference type="GO" id="GO:0005634">
    <property type="term" value="C:nucleus"/>
    <property type="evidence" value="ECO:0007669"/>
    <property type="project" value="UniProtKB-SubCell"/>
</dbReference>
<dbReference type="AlphaFoldDB" id="A0A8K0EJM3"/>
<dbReference type="Proteomes" id="UP000838412">
    <property type="component" value="Chromosome 2"/>
</dbReference>
<dbReference type="Pfam" id="PF00096">
    <property type="entry name" value="zf-C2H2"/>
    <property type="match status" value="3"/>
</dbReference>
<gene>
    <name evidence="9" type="primary">KLF11</name>
    <name evidence="9" type="ORF">BLAG_LOCUS13279</name>
</gene>
<evidence type="ECO:0000256" key="1">
    <source>
        <dbReference type="ARBA" id="ARBA00004123"/>
    </source>
</evidence>
<dbReference type="EMBL" id="OV696687">
    <property type="protein sequence ID" value="CAH1253552.1"/>
    <property type="molecule type" value="Genomic_DNA"/>
</dbReference>
<dbReference type="FunFam" id="3.30.160.60:FF:000125">
    <property type="entry name" value="Putative zinc finger protein 143"/>
    <property type="match status" value="1"/>
</dbReference>
<evidence type="ECO:0000256" key="3">
    <source>
        <dbReference type="ARBA" id="ARBA00022737"/>
    </source>
</evidence>
<evidence type="ECO:0000313" key="10">
    <source>
        <dbReference type="Proteomes" id="UP000838412"/>
    </source>
</evidence>
<feature type="domain" description="C2H2-type" evidence="8">
    <location>
        <begin position="393"/>
        <end position="415"/>
    </location>
</feature>
<keyword evidence="4" id="KW-0863">Zinc-finger</keyword>
<keyword evidence="3" id="KW-0677">Repeat</keyword>